<dbReference type="GO" id="GO:0020037">
    <property type="term" value="F:heme binding"/>
    <property type="evidence" value="ECO:0007669"/>
    <property type="project" value="InterPro"/>
</dbReference>
<dbReference type="RefSeq" id="WP_020949157.1">
    <property type="nucleotide sequence ID" value="NC_022041.1"/>
</dbReference>
<dbReference type="InterPro" id="IPR001128">
    <property type="entry name" value="Cyt_P450"/>
</dbReference>
<dbReference type="EMBL" id="CP006650">
    <property type="protein sequence ID" value="AGT07517.1"/>
    <property type="molecule type" value="Genomic_DNA"/>
</dbReference>
<dbReference type="PANTHER" id="PTHR24305">
    <property type="entry name" value="CYTOCHROME P450"/>
    <property type="match status" value="1"/>
</dbReference>
<keyword evidence="3 4" id="KW-0479">Metal-binding</keyword>
<evidence type="ECO:0000313" key="6">
    <source>
        <dbReference type="Proteomes" id="UP000015480"/>
    </source>
</evidence>
<feature type="binding site" description="axial binding residue" evidence="3">
    <location>
        <position position="399"/>
    </location>
    <ligand>
        <name>heme</name>
        <dbReference type="ChEBI" id="CHEBI:30413"/>
    </ligand>
    <ligandPart>
        <name>Fe</name>
        <dbReference type="ChEBI" id="CHEBI:18248"/>
    </ligandPart>
</feature>
<dbReference type="InterPro" id="IPR050121">
    <property type="entry name" value="Cytochrome_P450_monoxygenase"/>
</dbReference>
<keyword evidence="4 5" id="KW-0560">Oxidoreductase</keyword>
<comment type="cofactor">
    <cofactor evidence="1 3">
        <name>heme</name>
        <dbReference type="ChEBI" id="CHEBI:30413"/>
    </cofactor>
</comment>
<proteinExistence type="inferred from homology"/>
<evidence type="ECO:0000256" key="4">
    <source>
        <dbReference type="RuleBase" id="RU000461"/>
    </source>
</evidence>
<dbReference type="PRINTS" id="PR00385">
    <property type="entry name" value="P450"/>
</dbReference>
<dbReference type="GO" id="GO:0004497">
    <property type="term" value="F:monooxygenase activity"/>
    <property type="evidence" value="ECO:0007669"/>
    <property type="project" value="UniProtKB-KW"/>
</dbReference>
<organism evidence="5 6">
    <name type="scientific">Paracoccus aminophilus JCM 7686</name>
    <dbReference type="NCBI Taxonomy" id="1367847"/>
    <lineage>
        <taxon>Bacteria</taxon>
        <taxon>Pseudomonadati</taxon>
        <taxon>Pseudomonadota</taxon>
        <taxon>Alphaproteobacteria</taxon>
        <taxon>Rhodobacterales</taxon>
        <taxon>Paracoccaceae</taxon>
        <taxon>Paracoccus</taxon>
    </lineage>
</organism>
<reference evidence="5 6" key="1">
    <citation type="journal article" date="2014" name="BMC Genomics">
        <title>Architecture and functions of a multipartite genome of the methylotrophic bacterium Paracoccus aminophilus JCM 7686, containing primary and secondary chromids.</title>
        <authorList>
            <person name="Dziewit L."/>
            <person name="Czarnecki J."/>
            <person name="Wibberg D."/>
            <person name="Radlinska M."/>
            <person name="Mrozek P."/>
            <person name="Szymczak M."/>
            <person name="Schluter A."/>
            <person name="Puhler A."/>
            <person name="Bartosik D."/>
        </authorList>
    </citation>
    <scope>NUCLEOTIDE SEQUENCE [LARGE SCALE GENOMIC DNA]</scope>
    <source>
        <strain evidence="5">JCM 7686</strain>
    </source>
</reference>
<dbReference type="Gene3D" id="1.10.630.10">
    <property type="entry name" value="Cytochrome P450"/>
    <property type="match status" value="1"/>
</dbReference>
<evidence type="ECO:0000256" key="2">
    <source>
        <dbReference type="ARBA" id="ARBA00010617"/>
    </source>
</evidence>
<dbReference type="AlphaFoldDB" id="S5XR28"/>
<sequence length="450" mass="49392">MLSDPALLPPRVPAHTKPLGVIGSALTARRNVLELIPEIAYRQPMVSGRTGKRWHMVMDPEALRRVLKDRVADYPKSLVTKLILGPAVGQSMFVAEGAHWRWQRLAAAPAFAQRHVEAMAPVMTAAAAASLRRIAAAQGEVDVFAEMVAATFDVISDVTFSGGEGFDRDAVHTAIDSYIAGTARISLLDILGLPSWVPRPGRLVAGRELRRLKRTADHVIDERKRQGAQPVPDLLDLLQAGEDPETGRRMTTPELRDNLLTFIVAGHETTALTLAWALYLCAFAPEVQERASAEARAALGDRIAGAADLPALPYLRQIVEEALRLYPPAAFLSRTALAADELGGREIRPGDTVMLPIYALHRHHLLWEEPDRFDPERFAPGVTRDRFAFLPFGAGPRICIGAGFAMQEAVIILASLLARFRFETTARVPTPRMILTLRPEGGVWLRAIPR</sequence>
<dbReference type="eggNOG" id="COG2124">
    <property type="taxonomic scope" value="Bacteria"/>
</dbReference>
<evidence type="ECO:0000313" key="5">
    <source>
        <dbReference type="EMBL" id="AGT07517.1"/>
    </source>
</evidence>
<dbReference type="Proteomes" id="UP000015480">
    <property type="component" value="Chromosome"/>
</dbReference>
<dbReference type="Pfam" id="PF00067">
    <property type="entry name" value="p450"/>
    <property type="match status" value="1"/>
</dbReference>
<protein>
    <submittedName>
        <fullName evidence="5">Cytochrome P450</fullName>
        <ecNumber evidence="5">1.14.-.-</ecNumber>
    </submittedName>
</protein>
<accession>S5XR28</accession>
<comment type="similarity">
    <text evidence="2 4">Belongs to the cytochrome P450 family.</text>
</comment>
<dbReference type="InterPro" id="IPR036396">
    <property type="entry name" value="Cyt_P450_sf"/>
</dbReference>
<dbReference type="KEGG" id="pami:JCM7686_0408"/>
<dbReference type="SUPFAM" id="SSF48264">
    <property type="entry name" value="Cytochrome P450"/>
    <property type="match status" value="1"/>
</dbReference>
<dbReference type="PATRIC" id="fig|1367847.3.peg.350"/>
<dbReference type="STRING" id="1367847.JCM7686_0408"/>
<evidence type="ECO:0000256" key="1">
    <source>
        <dbReference type="ARBA" id="ARBA00001971"/>
    </source>
</evidence>
<dbReference type="GO" id="GO:0016705">
    <property type="term" value="F:oxidoreductase activity, acting on paired donors, with incorporation or reduction of molecular oxygen"/>
    <property type="evidence" value="ECO:0007669"/>
    <property type="project" value="InterPro"/>
</dbReference>
<dbReference type="PROSITE" id="PS00086">
    <property type="entry name" value="CYTOCHROME_P450"/>
    <property type="match status" value="1"/>
</dbReference>
<keyword evidence="6" id="KW-1185">Reference proteome</keyword>
<keyword evidence="4" id="KW-0503">Monooxygenase</keyword>
<dbReference type="GO" id="GO:0005506">
    <property type="term" value="F:iron ion binding"/>
    <property type="evidence" value="ECO:0007669"/>
    <property type="project" value="InterPro"/>
</dbReference>
<gene>
    <name evidence="5" type="ORF">JCM7686_0408</name>
</gene>
<name>S5XR28_PARAH</name>
<dbReference type="HOGENOM" id="CLU_001570_5_1_5"/>
<dbReference type="InterPro" id="IPR002401">
    <property type="entry name" value="Cyt_P450_E_grp-I"/>
</dbReference>
<dbReference type="PRINTS" id="PR00463">
    <property type="entry name" value="EP450I"/>
</dbReference>
<dbReference type="OrthoDB" id="9764248at2"/>
<keyword evidence="3 4" id="KW-0349">Heme</keyword>
<evidence type="ECO:0000256" key="3">
    <source>
        <dbReference type="PIRSR" id="PIRSR602401-1"/>
    </source>
</evidence>
<keyword evidence="3 4" id="KW-0408">Iron</keyword>
<dbReference type="EC" id="1.14.-.-" evidence="5"/>
<dbReference type="InterPro" id="IPR017972">
    <property type="entry name" value="Cyt_P450_CS"/>
</dbReference>
<dbReference type="PANTHER" id="PTHR24305:SF166">
    <property type="entry name" value="CYTOCHROME P450 12A4, MITOCHONDRIAL-RELATED"/>
    <property type="match status" value="1"/>
</dbReference>